<comment type="similarity">
    <text evidence="1">Belongs to the CutA family.</text>
</comment>
<dbReference type="KEGG" id="lit:FPZ52_09500"/>
<dbReference type="InterPro" id="IPR004323">
    <property type="entry name" value="Ion_tolerance_CutA"/>
</dbReference>
<keyword evidence="3" id="KW-1185">Reference proteome</keyword>
<evidence type="ECO:0000313" key="2">
    <source>
        <dbReference type="EMBL" id="QDY69830.1"/>
    </source>
</evidence>
<dbReference type="RefSeq" id="WP_146365207.1">
    <property type="nucleotide sequence ID" value="NZ_CP042261.1"/>
</dbReference>
<dbReference type="PANTHER" id="PTHR23419">
    <property type="entry name" value="DIVALENT CATION TOLERANCE CUTA-RELATED"/>
    <property type="match status" value="1"/>
</dbReference>
<dbReference type="EMBL" id="CP042261">
    <property type="protein sequence ID" value="QDY69830.1"/>
    <property type="molecule type" value="Genomic_DNA"/>
</dbReference>
<sequence length="106" mass="11557">MTDDSPIALKVACPDTDIARTIASAAVGAGLAACGNIIPGVESVFQWQGKVERESEVLLWLTTRTSCLDRLVPLIRKHHPYDLPAITWSITGAEPETADWIKQTTR</sequence>
<dbReference type="Proteomes" id="UP000318483">
    <property type="component" value="Chromosome"/>
</dbReference>
<dbReference type="SUPFAM" id="SSF54913">
    <property type="entry name" value="GlnB-like"/>
    <property type="match status" value="1"/>
</dbReference>
<dbReference type="OrthoDB" id="37622at2"/>
<name>A0A5B8J663_9RHOB</name>
<dbReference type="Gene3D" id="3.30.70.120">
    <property type="match status" value="1"/>
</dbReference>
<dbReference type="PANTHER" id="PTHR23419:SF8">
    <property type="entry name" value="FI09726P"/>
    <property type="match status" value="1"/>
</dbReference>
<organism evidence="2 3">
    <name type="scientific">Qingshengfaniella alkalisoli</name>
    <dbReference type="NCBI Taxonomy" id="2599296"/>
    <lineage>
        <taxon>Bacteria</taxon>
        <taxon>Pseudomonadati</taxon>
        <taxon>Pseudomonadota</taxon>
        <taxon>Alphaproteobacteria</taxon>
        <taxon>Rhodobacterales</taxon>
        <taxon>Paracoccaceae</taxon>
        <taxon>Qingshengfaniella</taxon>
    </lineage>
</organism>
<protein>
    <submittedName>
        <fullName evidence="2">Divalent-cation tolerance protein CutA</fullName>
    </submittedName>
</protein>
<reference evidence="2 3" key="1">
    <citation type="submission" date="2019-07" db="EMBL/GenBank/DDBJ databases">
        <title>Litoreibacter alkalisoli sp. nov., isolated from saline-alkaline soil.</title>
        <authorList>
            <person name="Wang S."/>
            <person name="Xu L."/>
            <person name="Xing Y.-T."/>
            <person name="Sun J.-Q."/>
        </authorList>
    </citation>
    <scope>NUCLEOTIDE SEQUENCE [LARGE SCALE GENOMIC DNA]</scope>
    <source>
        <strain evidence="2 3">LN3S51</strain>
    </source>
</reference>
<dbReference type="InterPro" id="IPR015867">
    <property type="entry name" value="N-reg_PII/ATP_PRibTrfase_C"/>
</dbReference>
<gene>
    <name evidence="2" type="ORF">FPZ52_09500</name>
</gene>
<dbReference type="GO" id="GO:0010038">
    <property type="term" value="P:response to metal ion"/>
    <property type="evidence" value="ECO:0007669"/>
    <property type="project" value="InterPro"/>
</dbReference>
<proteinExistence type="inferred from homology"/>
<dbReference type="AlphaFoldDB" id="A0A5B8J663"/>
<evidence type="ECO:0000313" key="3">
    <source>
        <dbReference type="Proteomes" id="UP000318483"/>
    </source>
</evidence>
<dbReference type="GO" id="GO:0005507">
    <property type="term" value="F:copper ion binding"/>
    <property type="evidence" value="ECO:0007669"/>
    <property type="project" value="TreeGrafter"/>
</dbReference>
<dbReference type="Pfam" id="PF03091">
    <property type="entry name" value="CutA1"/>
    <property type="match status" value="1"/>
</dbReference>
<dbReference type="InterPro" id="IPR011322">
    <property type="entry name" value="N-reg_PII-like_a/b"/>
</dbReference>
<accession>A0A5B8J663</accession>
<evidence type="ECO:0000256" key="1">
    <source>
        <dbReference type="ARBA" id="ARBA00010169"/>
    </source>
</evidence>